<organism evidence="1 2">
    <name type="scientific">Fulvimarina manganoxydans</name>
    <dbReference type="NCBI Taxonomy" id="937218"/>
    <lineage>
        <taxon>Bacteria</taxon>
        <taxon>Pseudomonadati</taxon>
        <taxon>Pseudomonadota</taxon>
        <taxon>Alphaproteobacteria</taxon>
        <taxon>Hyphomicrobiales</taxon>
        <taxon>Aurantimonadaceae</taxon>
        <taxon>Fulvimarina</taxon>
    </lineage>
</organism>
<dbReference type="AlphaFoldDB" id="A0A1W2E6W6"/>
<dbReference type="Proteomes" id="UP000192656">
    <property type="component" value="Unassembled WGS sequence"/>
</dbReference>
<proteinExistence type="predicted"/>
<evidence type="ECO:0000313" key="1">
    <source>
        <dbReference type="EMBL" id="SMD05530.1"/>
    </source>
</evidence>
<reference evidence="1 2" key="1">
    <citation type="submission" date="2017-04" db="EMBL/GenBank/DDBJ databases">
        <authorList>
            <person name="Afonso C.L."/>
            <person name="Miller P.J."/>
            <person name="Scott M.A."/>
            <person name="Spackman E."/>
            <person name="Goraichik I."/>
            <person name="Dimitrov K.M."/>
            <person name="Suarez D.L."/>
            <person name="Swayne D.E."/>
        </authorList>
    </citation>
    <scope>NUCLEOTIDE SEQUENCE [LARGE SCALE GENOMIC DNA]</scope>
    <source>
        <strain evidence="1 2">CGMCC 1.10972</strain>
    </source>
</reference>
<dbReference type="EMBL" id="FWXR01000022">
    <property type="protein sequence ID" value="SMD05530.1"/>
    <property type="molecule type" value="Genomic_DNA"/>
</dbReference>
<sequence length="78" mass="8759">MANKLDIPADLTERIEALASRYRLDGALILRSAIEDGRSLEWQETYFREVTAGLAEAEKGDFVDSEAVTALQARFRAR</sequence>
<evidence type="ECO:0000313" key="2">
    <source>
        <dbReference type="Proteomes" id="UP000192656"/>
    </source>
</evidence>
<keyword evidence="2" id="KW-1185">Reference proteome</keyword>
<dbReference type="STRING" id="937218.SAMN06297251_12221"/>
<dbReference type="OrthoDB" id="9812023at2"/>
<gene>
    <name evidence="1" type="ORF">SAMN06297251_12221</name>
</gene>
<protein>
    <submittedName>
        <fullName evidence="1">Predicted transcriptional regulator</fullName>
    </submittedName>
</protein>
<name>A0A1W2E6W6_9HYPH</name>
<accession>A0A1W2E6W6</accession>
<dbReference type="RefSeq" id="WP_084412000.1">
    <property type="nucleotide sequence ID" value="NZ_FWXR01000022.1"/>
</dbReference>